<keyword evidence="1" id="KW-1133">Transmembrane helix</keyword>
<keyword evidence="1" id="KW-0472">Membrane</keyword>
<comment type="caution">
    <text evidence="2">The sequence shown here is derived from an EMBL/GenBank/DDBJ whole genome shotgun (WGS) entry which is preliminary data.</text>
</comment>
<dbReference type="InterPro" id="IPR058887">
    <property type="entry name" value="YuzI-like"/>
</dbReference>
<dbReference type="Proteomes" id="UP000297975">
    <property type="component" value="Unassembled WGS sequence"/>
</dbReference>
<dbReference type="EMBL" id="SOPW01000006">
    <property type="protein sequence ID" value="TFB22021.1"/>
    <property type="molecule type" value="Genomic_DNA"/>
</dbReference>
<protein>
    <submittedName>
        <fullName evidence="2">Uncharacterized protein</fullName>
    </submittedName>
</protein>
<dbReference type="Pfam" id="PF26135">
    <property type="entry name" value="YuzI"/>
    <property type="match status" value="1"/>
</dbReference>
<accession>A0A4Y8IL54</accession>
<evidence type="ECO:0000256" key="1">
    <source>
        <dbReference type="SAM" id="Phobius"/>
    </source>
</evidence>
<evidence type="ECO:0000313" key="3">
    <source>
        <dbReference type="Proteomes" id="UP000297975"/>
    </source>
</evidence>
<keyword evidence="3" id="KW-1185">Reference proteome</keyword>
<sequence>MWQLVLFLIGFGFTCVGGVAIIGYLNFLPAGMPTYDFLIFIYKRPECYLVPSGLFFMFFAMYKSPFDS</sequence>
<gene>
    <name evidence="2" type="ORF">E3U55_06895</name>
</gene>
<evidence type="ECO:0000313" key="2">
    <source>
        <dbReference type="EMBL" id="TFB22021.1"/>
    </source>
</evidence>
<feature type="transmembrane region" description="Helical" evidence="1">
    <location>
        <begin position="6"/>
        <end position="27"/>
    </location>
</feature>
<feature type="transmembrane region" description="Helical" evidence="1">
    <location>
        <begin position="48"/>
        <end position="66"/>
    </location>
</feature>
<name>A0A4Y8IL54_9BACI</name>
<proteinExistence type="predicted"/>
<dbReference type="AlphaFoldDB" id="A0A4Y8IL54"/>
<dbReference type="OrthoDB" id="2972455at2"/>
<reference evidence="2 3" key="1">
    <citation type="submission" date="2019-03" db="EMBL/GenBank/DDBJ databases">
        <authorList>
            <person name="He R.-H."/>
        </authorList>
    </citation>
    <scope>NUCLEOTIDE SEQUENCE [LARGE SCALE GENOMIC DNA]</scope>
    <source>
        <strain evidence="3">SH 714</strain>
    </source>
</reference>
<keyword evidence="1" id="KW-0812">Transmembrane</keyword>
<dbReference type="RefSeq" id="WP_134339696.1">
    <property type="nucleotide sequence ID" value="NZ_SOPW01000006.1"/>
</dbReference>
<organism evidence="2 3">
    <name type="scientific">Filobacillus milosensis</name>
    <dbReference type="NCBI Taxonomy" id="94137"/>
    <lineage>
        <taxon>Bacteria</taxon>
        <taxon>Bacillati</taxon>
        <taxon>Bacillota</taxon>
        <taxon>Bacilli</taxon>
        <taxon>Bacillales</taxon>
        <taxon>Bacillaceae</taxon>
        <taxon>Filobacillus</taxon>
    </lineage>
</organism>